<proteinExistence type="predicted"/>
<keyword evidence="2" id="KW-1185">Reference proteome</keyword>
<dbReference type="RefSeq" id="WP_211557258.1">
    <property type="nucleotide sequence ID" value="NZ_JAGVRK010000001.1"/>
</dbReference>
<organism evidence="1 2">
    <name type="scientific">Metabacillus flavus</name>
    <dbReference type="NCBI Taxonomy" id="2823519"/>
    <lineage>
        <taxon>Bacteria</taxon>
        <taxon>Bacillati</taxon>
        <taxon>Bacillota</taxon>
        <taxon>Bacilli</taxon>
        <taxon>Bacillales</taxon>
        <taxon>Bacillaceae</taxon>
        <taxon>Metabacillus</taxon>
    </lineage>
</organism>
<gene>
    <name evidence="1" type="ORF">J9317_06755</name>
</gene>
<evidence type="ECO:0000313" key="2">
    <source>
        <dbReference type="Proteomes" id="UP000682403"/>
    </source>
</evidence>
<accession>A0ABS5LCK0</accession>
<dbReference type="InterPro" id="IPR004304">
    <property type="entry name" value="FmdA_AmdA"/>
</dbReference>
<dbReference type="SUPFAM" id="SSF141130">
    <property type="entry name" value="Acetamidase/Formamidase-like"/>
    <property type="match status" value="1"/>
</dbReference>
<dbReference type="Gene3D" id="3.10.28.20">
    <property type="entry name" value="Acetamidase/Formamidase-like domains"/>
    <property type="match status" value="1"/>
</dbReference>
<sequence>MNKVGKQHLVYAMGPNREPVLRVKSGERVVFETCDCFEDQITSVDTAFDSLNWERINPATGPVFVEGAEPGDILSVTIEKITIADHGVMVTGPDLGVLGGELNTNSIRILPIRNDYAYLNDSLKVPVNKMIGVIGTAPASEEISCGTPDLHGGNMDCKEIKEGATLLLPVNVEGGLLALGDLHAAMADGEVAVCGVETAGEVTVTIHVIKGKRLPLPMLINDSAIMTIASKKELDEAANQAVKNMAEFLVSELNFEKDEAIFLLSLAGDLKICQVVDPNKTARMELPLRYVEDKYDLQILIKGQKILS</sequence>
<dbReference type="Pfam" id="PF03069">
    <property type="entry name" value="FmdA_AmdA"/>
    <property type="match status" value="2"/>
</dbReference>
<dbReference type="PANTHER" id="PTHR31891">
    <property type="entry name" value="FORMAMIDASE C869.04-RELATED"/>
    <property type="match status" value="1"/>
</dbReference>
<evidence type="ECO:0000313" key="1">
    <source>
        <dbReference type="EMBL" id="MBS2968458.1"/>
    </source>
</evidence>
<reference evidence="1 2" key="1">
    <citation type="submission" date="2021-04" db="EMBL/GenBank/DDBJ databases">
        <title>Metabacillus sp. strain KIGAM252 whole genome sequence.</title>
        <authorList>
            <person name="Seo M.-J."/>
            <person name="Cho E.-S."/>
            <person name="Hwang C.Y."/>
            <person name="Yoon D.J."/>
        </authorList>
    </citation>
    <scope>NUCLEOTIDE SEQUENCE [LARGE SCALE GENOMIC DNA]</scope>
    <source>
        <strain evidence="1 2">KIGAM252</strain>
    </source>
</reference>
<dbReference type="EMBL" id="JAGVRK010000001">
    <property type="protein sequence ID" value="MBS2968458.1"/>
    <property type="molecule type" value="Genomic_DNA"/>
</dbReference>
<dbReference type="Proteomes" id="UP000682403">
    <property type="component" value="Unassembled WGS sequence"/>
</dbReference>
<name>A0ABS5LCK0_9BACI</name>
<dbReference type="Gene3D" id="2.40.10.120">
    <property type="match status" value="1"/>
</dbReference>
<comment type="caution">
    <text evidence="1">The sequence shown here is derived from an EMBL/GenBank/DDBJ whole genome shotgun (WGS) entry which is preliminary data.</text>
</comment>
<dbReference type="Gene3D" id="2.60.120.580">
    <property type="entry name" value="Acetamidase/Formamidase-like domains"/>
    <property type="match status" value="1"/>
</dbReference>
<protein>
    <submittedName>
        <fullName evidence="1">Acetamidase/formamidase family protein</fullName>
    </submittedName>
</protein>
<dbReference type="PANTHER" id="PTHR31891:SF1">
    <property type="entry name" value="FORMAMIDASE C869.04-RELATED"/>
    <property type="match status" value="1"/>
</dbReference>